<name>A0A7W8X706_9HYPH</name>
<organism evidence="2 3">
    <name type="scientific">Rhizobium giardinii</name>
    <dbReference type="NCBI Taxonomy" id="56731"/>
    <lineage>
        <taxon>Bacteria</taxon>
        <taxon>Pseudomonadati</taxon>
        <taxon>Pseudomonadota</taxon>
        <taxon>Alphaproteobacteria</taxon>
        <taxon>Hyphomicrobiales</taxon>
        <taxon>Rhizobiaceae</taxon>
        <taxon>Rhizobium/Agrobacterium group</taxon>
        <taxon>Rhizobium</taxon>
    </lineage>
</organism>
<dbReference type="RefSeq" id="WP_183672546.1">
    <property type="nucleotide sequence ID" value="NZ_JACHBK010000002.1"/>
</dbReference>
<dbReference type="EMBL" id="JACHBK010000002">
    <property type="protein sequence ID" value="MBB5534002.1"/>
    <property type="molecule type" value="Genomic_DNA"/>
</dbReference>
<dbReference type="Pfam" id="PF14294">
    <property type="entry name" value="DUF4372"/>
    <property type="match status" value="1"/>
</dbReference>
<evidence type="ECO:0000259" key="1">
    <source>
        <dbReference type="Pfam" id="PF14294"/>
    </source>
</evidence>
<comment type="caution">
    <text evidence="2">The sequence shown here is derived from an EMBL/GenBank/DDBJ whole genome shotgun (WGS) entry which is preliminary data.</text>
</comment>
<keyword evidence="3" id="KW-1185">Reference proteome</keyword>
<dbReference type="Proteomes" id="UP000585507">
    <property type="component" value="Unassembled WGS sequence"/>
</dbReference>
<reference evidence="2 3" key="1">
    <citation type="submission" date="2020-08" db="EMBL/GenBank/DDBJ databases">
        <title>Genomic Encyclopedia of Type Strains, Phase IV (KMG-V): Genome sequencing to study the core and pangenomes of soil and plant-associated prokaryotes.</title>
        <authorList>
            <person name="Whitman W."/>
        </authorList>
    </citation>
    <scope>NUCLEOTIDE SEQUENCE [LARGE SCALE GENOMIC DNA]</scope>
    <source>
        <strain evidence="2 3">SEMIA 4084</strain>
    </source>
</reference>
<dbReference type="AlphaFoldDB" id="A0A7W8X706"/>
<gene>
    <name evidence="2" type="ORF">GGD55_000673</name>
</gene>
<proteinExistence type="predicted"/>
<dbReference type="InterPro" id="IPR025399">
    <property type="entry name" value="DUF4372"/>
</dbReference>
<feature type="non-terminal residue" evidence="2">
    <location>
        <position position="173"/>
    </location>
</feature>
<sequence>MPHQNSVFHQVQQHIPWQVFDRLVDEHKADHRVRRLPTKSQFQALLFGQLAGAASLREIEAGLSSHKARLYHVGGRAIARTTLADANARRPVGPFAGLFAHMAASASRKTRRHIRDSVRLLDATRIQVSTLFGGWADMVGGKQAIKVHVTYDPHGDTPLGMALTGQKTNDITP</sequence>
<evidence type="ECO:0000313" key="2">
    <source>
        <dbReference type="EMBL" id="MBB5534002.1"/>
    </source>
</evidence>
<evidence type="ECO:0000313" key="3">
    <source>
        <dbReference type="Proteomes" id="UP000585507"/>
    </source>
</evidence>
<protein>
    <recommendedName>
        <fullName evidence="1">DUF4372 domain-containing protein</fullName>
    </recommendedName>
</protein>
<accession>A0A7W8X706</accession>
<feature type="domain" description="DUF4372" evidence="1">
    <location>
        <begin position="3"/>
        <end position="74"/>
    </location>
</feature>